<reference evidence="11 12" key="1">
    <citation type="submission" date="2018-08" db="EMBL/GenBank/DDBJ databases">
        <title>The multiple taxonomic identification of Sphingomonas gilva.</title>
        <authorList>
            <person name="Zhu D."/>
            <person name="Zheng S."/>
        </authorList>
    </citation>
    <scope>NUCLEOTIDE SEQUENCE [LARGE SCALE GENOMIC DNA]</scope>
    <source>
        <strain evidence="11 12">ZDH117</strain>
    </source>
</reference>
<evidence type="ECO:0000256" key="7">
    <source>
        <dbReference type="ARBA" id="ARBA00023136"/>
    </source>
</evidence>
<keyword evidence="7 9" id="KW-0472">Membrane</keyword>
<dbReference type="NCBIfam" id="TIGR00546">
    <property type="entry name" value="lnt"/>
    <property type="match status" value="1"/>
</dbReference>
<name>A0A396RPQ1_9SPHN</name>
<dbReference type="PANTHER" id="PTHR38686">
    <property type="entry name" value="APOLIPOPROTEIN N-ACYLTRANSFERASE"/>
    <property type="match status" value="1"/>
</dbReference>
<evidence type="ECO:0000256" key="2">
    <source>
        <dbReference type="ARBA" id="ARBA00010065"/>
    </source>
</evidence>
<comment type="catalytic activity">
    <reaction evidence="9">
        <text>N-terminal S-1,2-diacyl-sn-glyceryl-L-cysteinyl-[lipoprotein] + a glycerophospholipid = N-acyl-S-1,2-diacyl-sn-glyceryl-L-cysteinyl-[lipoprotein] + a 2-acyl-sn-glycero-3-phospholipid + H(+)</text>
        <dbReference type="Rhea" id="RHEA:48228"/>
        <dbReference type="Rhea" id="RHEA-COMP:14681"/>
        <dbReference type="Rhea" id="RHEA-COMP:14684"/>
        <dbReference type="ChEBI" id="CHEBI:15378"/>
        <dbReference type="ChEBI" id="CHEBI:136912"/>
        <dbReference type="ChEBI" id="CHEBI:140656"/>
        <dbReference type="ChEBI" id="CHEBI:140657"/>
        <dbReference type="ChEBI" id="CHEBI:140660"/>
        <dbReference type="EC" id="2.3.1.269"/>
    </reaction>
</comment>
<dbReference type="PANTHER" id="PTHR38686:SF1">
    <property type="entry name" value="APOLIPOPROTEIN N-ACYLTRANSFERASE"/>
    <property type="match status" value="1"/>
</dbReference>
<feature type="transmembrane region" description="Helical" evidence="9">
    <location>
        <begin position="188"/>
        <end position="204"/>
    </location>
</feature>
<evidence type="ECO:0000313" key="11">
    <source>
        <dbReference type="EMBL" id="RHW18564.1"/>
    </source>
</evidence>
<evidence type="ECO:0000256" key="4">
    <source>
        <dbReference type="ARBA" id="ARBA00022679"/>
    </source>
</evidence>
<evidence type="ECO:0000259" key="10">
    <source>
        <dbReference type="PROSITE" id="PS50263"/>
    </source>
</evidence>
<dbReference type="AlphaFoldDB" id="A0A396RPQ1"/>
<dbReference type="GO" id="GO:0016410">
    <property type="term" value="F:N-acyltransferase activity"/>
    <property type="evidence" value="ECO:0007669"/>
    <property type="project" value="UniProtKB-UniRule"/>
</dbReference>
<protein>
    <recommendedName>
        <fullName evidence="9">Apolipoprotein N-acyltransferase</fullName>
        <shortName evidence="9">ALP N-acyltransferase</shortName>
        <ecNumber evidence="9">2.3.1.269</ecNumber>
    </recommendedName>
</protein>
<evidence type="ECO:0000256" key="3">
    <source>
        <dbReference type="ARBA" id="ARBA00022475"/>
    </source>
</evidence>
<feature type="domain" description="CN hydrolase" evidence="10">
    <location>
        <begin position="219"/>
        <end position="474"/>
    </location>
</feature>
<feature type="transmembrane region" description="Helical" evidence="9">
    <location>
        <begin position="51"/>
        <end position="69"/>
    </location>
</feature>
<dbReference type="SUPFAM" id="SSF56317">
    <property type="entry name" value="Carbon-nitrogen hydrolase"/>
    <property type="match status" value="1"/>
</dbReference>
<keyword evidence="6 9" id="KW-1133">Transmembrane helix</keyword>
<evidence type="ECO:0000256" key="6">
    <source>
        <dbReference type="ARBA" id="ARBA00022989"/>
    </source>
</evidence>
<accession>A0A396RPQ1</accession>
<feature type="transmembrane region" description="Helical" evidence="9">
    <location>
        <begin position="160"/>
        <end position="181"/>
    </location>
</feature>
<evidence type="ECO:0000256" key="9">
    <source>
        <dbReference type="HAMAP-Rule" id="MF_01148"/>
    </source>
</evidence>
<evidence type="ECO:0000256" key="8">
    <source>
        <dbReference type="ARBA" id="ARBA00023315"/>
    </source>
</evidence>
<evidence type="ECO:0000313" key="12">
    <source>
        <dbReference type="Proteomes" id="UP000266693"/>
    </source>
</evidence>
<dbReference type="InterPro" id="IPR003010">
    <property type="entry name" value="C-N_Hydrolase"/>
</dbReference>
<dbReference type="EMBL" id="QWLV01000002">
    <property type="protein sequence ID" value="RHW18564.1"/>
    <property type="molecule type" value="Genomic_DNA"/>
</dbReference>
<dbReference type="InterPro" id="IPR004563">
    <property type="entry name" value="Apolipo_AcylTrfase"/>
</dbReference>
<dbReference type="CDD" id="cd07571">
    <property type="entry name" value="ALP_N-acyl_transferase"/>
    <property type="match status" value="1"/>
</dbReference>
<comment type="caution">
    <text evidence="11">The sequence shown here is derived from an EMBL/GenBank/DDBJ whole genome shotgun (WGS) entry which is preliminary data.</text>
</comment>
<dbReference type="InterPro" id="IPR036526">
    <property type="entry name" value="C-N_Hydrolase_sf"/>
</dbReference>
<dbReference type="Gene3D" id="3.60.110.10">
    <property type="entry name" value="Carbon-nitrogen hydrolase"/>
    <property type="match status" value="1"/>
</dbReference>
<evidence type="ECO:0000256" key="5">
    <source>
        <dbReference type="ARBA" id="ARBA00022692"/>
    </source>
</evidence>
<comment type="function">
    <text evidence="9">Catalyzes the phospholipid dependent N-acylation of the N-terminal cysteine of apolipoprotein, the last step in lipoprotein maturation.</text>
</comment>
<dbReference type="GO" id="GO:0042158">
    <property type="term" value="P:lipoprotein biosynthetic process"/>
    <property type="evidence" value="ECO:0007669"/>
    <property type="project" value="UniProtKB-UniRule"/>
</dbReference>
<dbReference type="GO" id="GO:0005886">
    <property type="term" value="C:plasma membrane"/>
    <property type="evidence" value="ECO:0007669"/>
    <property type="project" value="UniProtKB-SubCell"/>
</dbReference>
<feature type="transmembrane region" description="Helical" evidence="9">
    <location>
        <begin position="29"/>
        <end position="44"/>
    </location>
</feature>
<dbReference type="OrthoDB" id="9804277at2"/>
<keyword evidence="12" id="KW-1185">Reference proteome</keyword>
<evidence type="ECO:0000256" key="1">
    <source>
        <dbReference type="ARBA" id="ARBA00004651"/>
    </source>
</evidence>
<feature type="transmembrane region" description="Helical" evidence="9">
    <location>
        <begin position="118"/>
        <end position="140"/>
    </location>
</feature>
<dbReference type="InterPro" id="IPR045378">
    <property type="entry name" value="LNT_N"/>
</dbReference>
<dbReference type="Pfam" id="PF00795">
    <property type="entry name" value="CN_hydrolase"/>
    <property type="match status" value="1"/>
</dbReference>
<gene>
    <name evidence="9 11" type="primary">lnt</name>
    <name evidence="11" type="ORF">D1610_07405</name>
</gene>
<keyword evidence="5 9" id="KW-0812">Transmembrane</keyword>
<dbReference type="HAMAP" id="MF_01148">
    <property type="entry name" value="Lnt"/>
    <property type="match status" value="1"/>
</dbReference>
<dbReference type="UniPathway" id="UPA00666"/>
<keyword evidence="4 9" id="KW-0808">Transferase</keyword>
<keyword evidence="11" id="KW-0449">Lipoprotein</keyword>
<comment type="pathway">
    <text evidence="9">Protein modification; lipoprotein biosynthesis (N-acyl transfer).</text>
</comment>
<keyword evidence="8 9" id="KW-0012">Acyltransferase</keyword>
<comment type="subcellular location">
    <subcellularLocation>
        <location evidence="1 9">Cell membrane</location>
        <topology evidence="1 9">Multi-pass membrane protein</topology>
    </subcellularLocation>
</comment>
<dbReference type="Pfam" id="PF20154">
    <property type="entry name" value="LNT_N"/>
    <property type="match status" value="1"/>
</dbReference>
<dbReference type="PROSITE" id="PS50263">
    <property type="entry name" value="CN_HYDROLASE"/>
    <property type="match status" value="1"/>
</dbReference>
<organism evidence="11 12">
    <name type="scientific">Sphingomonas gilva</name>
    <dbReference type="NCBI Taxonomy" id="2305907"/>
    <lineage>
        <taxon>Bacteria</taxon>
        <taxon>Pseudomonadati</taxon>
        <taxon>Pseudomonadota</taxon>
        <taxon>Alphaproteobacteria</taxon>
        <taxon>Sphingomonadales</taxon>
        <taxon>Sphingomonadaceae</taxon>
        <taxon>Sphingomonas</taxon>
    </lineage>
</organism>
<feature type="transmembrane region" description="Helical" evidence="9">
    <location>
        <begin position="81"/>
        <end position="106"/>
    </location>
</feature>
<dbReference type="PROSITE" id="PS51257">
    <property type="entry name" value="PROKAR_LIPOPROTEIN"/>
    <property type="match status" value="1"/>
</dbReference>
<keyword evidence="3 9" id="KW-1003">Cell membrane</keyword>
<dbReference type="EC" id="2.3.1.269" evidence="9"/>
<feature type="transmembrane region" description="Helical" evidence="9">
    <location>
        <begin position="487"/>
        <end position="504"/>
    </location>
</feature>
<sequence length="508" mass="55463">MTRHPRIAALVLGLISACGFEPLALWPVTLAAFALFMGVIWRAPSLKEALFAGWLFGLAHFSLGLNWIQKAFTYQDAMPHWLGYIAPVLLSVYLAVYPAIAAGLAWRYGRSDRLRFGIVLAAAWIVVELLRATLFTGFPWNPLGAIFVPVLELARASRFIGTYGLSGVAVLAATALFLLPAPECRKRAAILAAALAAIGLTGIVRPTPPPADAPRVLIVQPNIDQKQYPTPTQQLRYLETYERLSRTPSPGPTLILWPEGAIRYLLEDGYPRYAYDLAPSRQVRGRLAQLLGEGDILITGADALIFDENQNMVAARNAIFALGPDGQLKHRYDKAHLVPYGEYLPMRAILEPIGLSRLLPGSFDFIPGPGPRNMALPPFGAGAMQICYEIVFSGEVVDPTRRPAFIFNPSNDSWFGSWGPPQHLAQARLRAIEEGLPVLRSTPTGISALIDSDGRLLASVPHKRQGVIEAPLPPAARPTLFARMGNWLAWGFALALILLAVALAPKRR</sequence>
<comment type="similarity">
    <text evidence="2 9">Belongs to the CN hydrolase family. Apolipoprotein N-acyltransferase subfamily.</text>
</comment>
<proteinExistence type="inferred from homology"/>
<dbReference type="Proteomes" id="UP000266693">
    <property type="component" value="Unassembled WGS sequence"/>
</dbReference>